<dbReference type="Pfam" id="PF00585">
    <property type="entry name" value="Thr_dehydrat_C"/>
    <property type="match status" value="1"/>
</dbReference>
<evidence type="ECO:0000256" key="9">
    <source>
        <dbReference type="ARBA" id="ARBA00023304"/>
    </source>
</evidence>
<comment type="catalytic activity">
    <reaction evidence="1 11">
        <text>L-threonine = 2-oxobutanoate + NH4(+)</text>
        <dbReference type="Rhea" id="RHEA:22108"/>
        <dbReference type="ChEBI" id="CHEBI:16763"/>
        <dbReference type="ChEBI" id="CHEBI:28938"/>
        <dbReference type="ChEBI" id="CHEBI:57926"/>
        <dbReference type="EC" id="4.3.1.19"/>
    </reaction>
</comment>
<comment type="cofactor">
    <cofactor evidence="2 11">
        <name>pyridoxal 5'-phosphate</name>
        <dbReference type="ChEBI" id="CHEBI:597326"/>
    </cofactor>
</comment>
<dbReference type="EC" id="4.3.1.19" evidence="11"/>
<dbReference type="InterPro" id="IPR001926">
    <property type="entry name" value="TrpB-like_PALP"/>
</dbReference>
<dbReference type="InterPro" id="IPR038110">
    <property type="entry name" value="TD_ACT-like_sf"/>
</dbReference>
<dbReference type="Pfam" id="PF00291">
    <property type="entry name" value="PALP"/>
    <property type="match status" value="1"/>
</dbReference>
<evidence type="ECO:0000256" key="4">
    <source>
        <dbReference type="ARBA" id="ARBA00010869"/>
    </source>
</evidence>
<dbReference type="Gene3D" id="3.40.50.1100">
    <property type="match status" value="2"/>
</dbReference>
<dbReference type="PROSITE" id="PS51672">
    <property type="entry name" value="ACT_LIKE"/>
    <property type="match status" value="1"/>
</dbReference>
<dbReference type="SUPFAM" id="SSF53686">
    <property type="entry name" value="Tryptophan synthase beta subunit-like PLP-dependent enzymes"/>
    <property type="match status" value="1"/>
</dbReference>
<dbReference type="NCBIfam" id="NF006390">
    <property type="entry name" value="PRK08639.1"/>
    <property type="match status" value="1"/>
</dbReference>
<evidence type="ECO:0000256" key="2">
    <source>
        <dbReference type="ARBA" id="ARBA00001933"/>
    </source>
</evidence>
<organism evidence="13">
    <name type="scientific">Scrofimicrobium appendicitidis</name>
    <dbReference type="NCBI Taxonomy" id="3079930"/>
    <lineage>
        <taxon>Bacteria</taxon>
        <taxon>Bacillati</taxon>
        <taxon>Actinomycetota</taxon>
        <taxon>Actinomycetes</taxon>
        <taxon>Actinomycetales</taxon>
        <taxon>Actinomycetaceae</taxon>
        <taxon>Scrofimicrobium</taxon>
    </lineage>
</organism>
<evidence type="ECO:0000256" key="1">
    <source>
        <dbReference type="ARBA" id="ARBA00001274"/>
    </source>
</evidence>
<keyword evidence="5 11" id="KW-0028">Amino-acid biosynthesis</keyword>
<evidence type="ECO:0000256" key="5">
    <source>
        <dbReference type="ARBA" id="ARBA00022605"/>
    </source>
</evidence>
<dbReference type="EMBL" id="CP138335">
    <property type="protein sequence ID" value="XBW08971.1"/>
    <property type="molecule type" value="Genomic_DNA"/>
</dbReference>
<dbReference type="PANTHER" id="PTHR48078">
    <property type="entry name" value="THREONINE DEHYDRATASE, MITOCHONDRIAL-RELATED"/>
    <property type="match status" value="1"/>
</dbReference>
<accession>A0AAU7VBS5</accession>
<evidence type="ECO:0000259" key="12">
    <source>
        <dbReference type="PROSITE" id="PS51672"/>
    </source>
</evidence>
<dbReference type="FunFam" id="3.40.50.1100:FF:000005">
    <property type="entry name" value="Threonine dehydratase catabolic"/>
    <property type="match status" value="1"/>
</dbReference>
<dbReference type="GO" id="GO:0003941">
    <property type="term" value="F:L-serine ammonia-lyase activity"/>
    <property type="evidence" value="ECO:0007669"/>
    <property type="project" value="TreeGrafter"/>
</dbReference>
<dbReference type="InterPro" id="IPR050147">
    <property type="entry name" value="Ser/Thr_Dehydratase"/>
</dbReference>
<comment type="pathway">
    <text evidence="3 11">Amino-acid biosynthesis; L-isoleucine biosynthesis; 2-oxobutanoate from L-threonine: step 1/1.</text>
</comment>
<dbReference type="PANTHER" id="PTHR48078:SF11">
    <property type="entry name" value="THREONINE DEHYDRATASE, MITOCHONDRIAL"/>
    <property type="match status" value="1"/>
</dbReference>
<reference evidence="13" key="1">
    <citation type="submission" date="2023-11" db="EMBL/GenBank/DDBJ databases">
        <title>Scrofimicrobium hongkongense sp. nov., isolated from a patient with peritonitis.</title>
        <authorList>
            <person name="Lao H.Y."/>
            <person name="Wong A.Y.P."/>
            <person name="Ng T.L."/>
            <person name="Wong R.Y.L."/>
            <person name="Yau M.C.Y."/>
            <person name="Lam J.Y.W."/>
            <person name="Siu G.K.H."/>
        </authorList>
    </citation>
    <scope>NUCLEOTIDE SEQUENCE</scope>
    <source>
        <strain evidence="13">R131</strain>
    </source>
</reference>
<dbReference type="InterPro" id="IPR036052">
    <property type="entry name" value="TrpB-like_PALP_sf"/>
</dbReference>
<dbReference type="GO" id="GO:0006567">
    <property type="term" value="P:L-threonine catabolic process"/>
    <property type="evidence" value="ECO:0007669"/>
    <property type="project" value="TreeGrafter"/>
</dbReference>
<dbReference type="GO" id="GO:0004794">
    <property type="term" value="F:threonine deaminase activity"/>
    <property type="evidence" value="ECO:0007669"/>
    <property type="project" value="UniProtKB-UniRule"/>
</dbReference>
<keyword evidence="8 11" id="KW-0456">Lyase</keyword>
<comment type="subunit">
    <text evidence="11">Homotetramer.</text>
</comment>
<dbReference type="Gene3D" id="3.40.1020.10">
    <property type="entry name" value="Biosynthetic Threonine Deaminase, Domain 3"/>
    <property type="match status" value="1"/>
</dbReference>
<dbReference type="NCBIfam" id="TIGR02079">
    <property type="entry name" value="THD1"/>
    <property type="match status" value="1"/>
</dbReference>
<dbReference type="GO" id="GO:0006565">
    <property type="term" value="P:L-serine catabolic process"/>
    <property type="evidence" value="ECO:0007669"/>
    <property type="project" value="TreeGrafter"/>
</dbReference>
<protein>
    <recommendedName>
        <fullName evidence="11">L-threonine dehydratase</fullName>
        <ecNumber evidence="11">4.3.1.19</ecNumber>
    </recommendedName>
    <alternativeName>
        <fullName evidence="11">Threonine deaminase</fullName>
    </alternativeName>
</protein>
<dbReference type="InterPro" id="IPR001721">
    <property type="entry name" value="TD_ACT-like"/>
</dbReference>
<evidence type="ECO:0000256" key="8">
    <source>
        <dbReference type="ARBA" id="ARBA00023239"/>
    </source>
</evidence>
<evidence type="ECO:0000256" key="3">
    <source>
        <dbReference type="ARBA" id="ARBA00004810"/>
    </source>
</evidence>
<comment type="function">
    <text evidence="10 11">Catalyzes the anaerobic formation of alpha-ketobutyrate and ammonia from threonine in a two-step reaction. The first step involved a dehydration of threonine and a production of enamine intermediates (aminocrotonate), which tautomerizes to its imine form (iminobutyrate). Both intermediates are unstable and short-lived. The second step is the nonenzymatic hydrolysis of the enamine/imine intermediates to form 2-ketobutyrate and free ammonia. In the low water environment of the cell, the second step is accelerated by RidA.</text>
</comment>
<gene>
    <name evidence="11 13" type="primary">ilvA</name>
    <name evidence="13" type="ORF">SAC06_07360</name>
</gene>
<keyword evidence="9 11" id="KW-0100">Branched-chain amino acid biosynthesis</keyword>
<keyword evidence="6 11" id="KW-0412">Isoleucine biosynthesis</keyword>
<keyword evidence="7 11" id="KW-0663">Pyridoxal phosphate</keyword>
<evidence type="ECO:0000256" key="7">
    <source>
        <dbReference type="ARBA" id="ARBA00022898"/>
    </source>
</evidence>
<feature type="domain" description="ACT-like" evidence="12">
    <location>
        <begin position="334"/>
        <end position="408"/>
    </location>
</feature>
<evidence type="ECO:0000256" key="10">
    <source>
        <dbReference type="ARBA" id="ARBA00025527"/>
    </source>
</evidence>
<evidence type="ECO:0000313" key="13">
    <source>
        <dbReference type="EMBL" id="XBW08971.1"/>
    </source>
</evidence>
<dbReference type="AlphaFoldDB" id="A0AAU7VBS5"/>
<evidence type="ECO:0000256" key="6">
    <source>
        <dbReference type="ARBA" id="ARBA00022624"/>
    </source>
</evidence>
<proteinExistence type="inferred from homology"/>
<dbReference type="CDD" id="cd01562">
    <property type="entry name" value="Thr-dehyd"/>
    <property type="match status" value="1"/>
</dbReference>
<comment type="similarity">
    <text evidence="4 11">Belongs to the serine/threonine dehydratase family.</text>
</comment>
<name>A0AAU7VBS5_9ACTO</name>
<evidence type="ECO:0000256" key="11">
    <source>
        <dbReference type="RuleBase" id="RU362012"/>
    </source>
</evidence>
<dbReference type="KEGG" id="sapp:SAC06_07360"/>
<dbReference type="InterPro" id="IPR011820">
    <property type="entry name" value="IlvA"/>
</dbReference>
<sequence>MNAADVTRAEANLRPVTRLTPIEHSVRLSEVAGVPILLKREDLQVCRSFKVRGAYNRISQLDPSEREVGVVCASAGNHAQGVAFACQSLQIHGTIYLPVSTPRQKRDRIRALGGQWVELDFVDGAFDHAQQVALAHAEQSGRTYIHPYDDPAVMAGQGTVAIELFRQLEGGVETVLVPVGGGGLIAGMAAWLKEARPSIRIVGVEPAGAASARAALDHGSPKTLAGIDSFVDGTAVGRTGDRTFEVVRALVDDVVVVDEGAVCTEMLSLYHQDGIIAEPAGALATAAVCAAAAGRIGDLGLSGPTVAIISGGNNDLSRYAEVMERSMHYEGLRHYFLVTFPQQPGALRHFLDLVLGPEDDIVHFEYTKKNNRDLGPALVGIDLARPEDLGSLLARMEASPLHIEQIPTDSDLLRLLI</sequence>
<dbReference type="GO" id="GO:0009097">
    <property type="term" value="P:isoleucine biosynthetic process"/>
    <property type="evidence" value="ECO:0007669"/>
    <property type="project" value="UniProtKB-UniRule"/>
</dbReference>